<evidence type="ECO:0000313" key="15">
    <source>
        <dbReference type="EMBL" id="OAM88911.1"/>
    </source>
</evidence>
<dbReference type="AlphaFoldDB" id="A0A178IH21"/>
<evidence type="ECO:0000256" key="6">
    <source>
        <dbReference type="ARBA" id="ARBA00023077"/>
    </source>
</evidence>
<keyword evidence="5 12" id="KW-0732">Signal</keyword>
<keyword evidence="4 10" id="KW-0812">Transmembrane</keyword>
<dbReference type="PANTHER" id="PTHR30069">
    <property type="entry name" value="TONB-DEPENDENT OUTER MEMBRANE RECEPTOR"/>
    <property type="match status" value="1"/>
</dbReference>
<evidence type="ECO:0000256" key="5">
    <source>
        <dbReference type="ARBA" id="ARBA00022729"/>
    </source>
</evidence>
<evidence type="ECO:0000259" key="13">
    <source>
        <dbReference type="Pfam" id="PF00593"/>
    </source>
</evidence>
<dbReference type="RefSeq" id="WP_068771218.1">
    <property type="nucleotide sequence ID" value="NZ_CP109796.1"/>
</dbReference>
<evidence type="ECO:0000256" key="9">
    <source>
        <dbReference type="ARBA" id="ARBA00023237"/>
    </source>
</evidence>
<feature type="signal peptide" evidence="12">
    <location>
        <begin position="1"/>
        <end position="28"/>
    </location>
</feature>
<dbReference type="PANTHER" id="PTHR30069:SF29">
    <property type="entry name" value="HEMOGLOBIN AND HEMOGLOBIN-HAPTOGLOBIN-BINDING PROTEIN 1-RELATED"/>
    <property type="match status" value="1"/>
</dbReference>
<dbReference type="SUPFAM" id="SSF56935">
    <property type="entry name" value="Porins"/>
    <property type="match status" value="1"/>
</dbReference>
<evidence type="ECO:0000256" key="1">
    <source>
        <dbReference type="ARBA" id="ARBA00004571"/>
    </source>
</evidence>
<feature type="domain" description="TonB-dependent receptor plug" evidence="14">
    <location>
        <begin position="62"/>
        <end position="168"/>
    </location>
</feature>
<dbReference type="EMBL" id="LRRQ01000118">
    <property type="protein sequence ID" value="OAM88911.1"/>
    <property type="molecule type" value="Genomic_DNA"/>
</dbReference>
<dbReference type="Pfam" id="PF07715">
    <property type="entry name" value="Plug"/>
    <property type="match status" value="1"/>
</dbReference>
<dbReference type="InterPro" id="IPR039426">
    <property type="entry name" value="TonB-dep_rcpt-like"/>
</dbReference>
<keyword evidence="6 11" id="KW-0798">TonB box</keyword>
<feature type="chain" id="PRO_5008088799" description="TonB-dependent receptor" evidence="12">
    <location>
        <begin position="29"/>
        <end position="640"/>
    </location>
</feature>
<dbReference type="STRING" id="1184151.AW736_15470"/>
<dbReference type="InterPro" id="IPR010917">
    <property type="entry name" value="TonB_rcpt_CS"/>
</dbReference>
<comment type="similarity">
    <text evidence="10 11">Belongs to the TonB-dependent receptor family.</text>
</comment>
<comment type="subcellular location">
    <subcellularLocation>
        <location evidence="1 10">Cell outer membrane</location>
        <topology evidence="1 10">Multi-pass membrane protein</topology>
    </subcellularLocation>
</comment>
<evidence type="ECO:0000256" key="4">
    <source>
        <dbReference type="ARBA" id="ARBA00022692"/>
    </source>
</evidence>
<evidence type="ECO:0000256" key="8">
    <source>
        <dbReference type="ARBA" id="ARBA00023170"/>
    </source>
</evidence>
<feature type="domain" description="TonB-dependent receptor-like beta-barrel" evidence="13">
    <location>
        <begin position="248"/>
        <end position="608"/>
    </location>
</feature>
<dbReference type="InterPro" id="IPR037066">
    <property type="entry name" value="Plug_dom_sf"/>
</dbReference>
<dbReference type="PROSITE" id="PS01156">
    <property type="entry name" value="TONB_DEPENDENT_REC_2"/>
    <property type="match status" value="1"/>
</dbReference>
<dbReference type="Gene3D" id="2.40.170.20">
    <property type="entry name" value="TonB-dependent receptor, beta-barrel domain"/>
    <property type="match status" value="1"/>
</dbReference>
<organism evidence="15 16">
    <name type="scientific">Termitidicoccus mucosus</name>
    <dbReference type="NCBI Taxonomy" id="1184151"/>
    <lineage>
        <taxon>Bacteria</taxon>
        <taxon>Pseudomonadati</taxon>
        <taxon>Verrucomicrobiota</taxon>
        <taxon>Opitutia</taxon>
        <taxon>Opitutales</taxon>
        <taxon>Opitutaceae</taxon>
        <taxon>Termitidicoccus</taxon>
    </lineage>
</organism>
<name>A0A178IH21_9BACT</name>
<keyword evidence="3 10" id="KW-1134">Transmembrane beta strand</keyword>
<dbReference type="GO" id="GO:0044718">
    <property type="term" value="P:siderophore transmembrane transport"/>
    <property type="evidence" value="ECO:0007669"/>
    <property type="project" value="TreeGrafter"/>
</dbReference>
<sequence length="640" mass="70164">MNKTNRHPASSAAAALAALCCLSPIAPAAPATTAHGTPEGDEIIKLDEMNVTAMREAKRFYETPASTFTLALDDIKAAGGDSAYDVVRFADGVAIDSMGPAGQSYGAMTSKTVMRGSRRGTLILIDGMPANTNGYYNMEDIPVQTIGRIEMVKGAGSTLYGSEAIGGVINIITDHSPVNAAAATWGGNDYENYSIALREPWSAWGRSGVAGIAANYQKLGEVKRMSSSGLGMGGSKKRLARFDGSIGHWNVSYQYSDNKYSFDTYNKATWDTATVTQKAHYDDTKHYVRGTGRGAHWRAGFYANVHQRYAHTDRNLTTVPVVSADNDYDARVFGGDFQYTWKPAWAEFMFGVSASREDFTTDDYLKGTGTDSSRETVAAFVRGSKTFLDTWTASVSLRETYVSSGDLTAFTPQIQLLKTFPRKFSAYANVGRSFAMPTLNQLYGPSGTLSTSNANLDPEEGWNYEAGVKWEGGRTLASLAVFHMDFDHITYVPHPTDPDLLIPESVPFRNTGVELSVTQKILGCLEIEAGASYGAPEEKTVHNGPWNRVYGRVQANARVRWAWDRYFASFNISYLGDRVYGRSHMLPTLLKAGMDLGRHLQLTVTVDNVFDRIDVTNHTSTTTDYYSMPRWVKVAFAATF</sequence>
<gene>
    <name evidence="15" type="ORF">AW736_15470</name>
</gene>
<reference evidence="15 16" key="1">
    <citation type="submission" date="2016-01" db="EMBL/GenBank/DDBJ databases">
        <title>High potential of lignocellulose degradation of a new Verrucomicrobia species.</title>
        <authorList>
            <person name="Wang Y."/>
            <person name="Shi Y."/>
            <person name="Qiu Z."/>
            <person name="Liu S."/>
            <person name="Yang H."/>
        </authorList>
    </citation>
    <scope>NUCLEOTIDE SEQUENCE [LARGE SCALE GENOMIC DNA]</scope>
    <source>
        <strain evidence="15 16">TSB47</strain>
    </source>
</reference>
<keyword evidence="8" id="KW-0675">Receptor</keyword>
<evidence type="ECO:0000256" key="7">
    <source>
        <dbReference type="ARBA" id="ARBA00023136"/>
    </source>
</evidence>
<keyword evidence="7 10" id="KW-0472">Membrane</keyword>
<evidence type="ECO:0000256" key="11">
    <source>
        <dbReference type="RuleBase" id="RU003357"/>
    </source>
</evidence>
<evidence type="ECO:0000256" key="3">
    <source>
        <dbReference type="ARBA" id="ARBA00022452"/>
    </source>
</evidence>
<dbReference type="GO" id="GO:0009279">
    <property type="term" value="C:cell outer membrane"/>
    <property type="evidence" value="ECO:0007669"/>
    <property type="project" value="UniProtKB-SubCell"/>
</dbReference>
<keyword evidence="9 10" id="KW-0998">Cell outer membrane</keyword>
<evidence type="ECO:0000256" key="2">
    <source>
        <dbReference type="ARBA" id="ARBA00022448"/>
    </source>
</evidence>
<dbReference type="GO" id="GO:0015344">
    <property type="term" value="F:siderophore uptake transmembrane transporter activity"/>
    <property type="evidence" value="ECO:0007669"/>
    <property type="project" value="TreeGrafter"/>
</dbReference>
<dbReference type="Proteomes" id="UP000078486">
    <property type="component" value="Unassembled WGS sequence"/>
</dbReference>
<evidence type="ECO:0008006" key="17">
    <source>
        <dbReference type="Google" id="ProtNLM"/>
    </source>
</evidence>
<dbReference type="InterPro" id="IPR036942">
    <property type="entry name" value="Beta-barrel_TonB_sf"/>
</dbReference>
<evidence type="ECO:0000256" key="10">
    <source>
        <dbReference type="PROSITE-ProRule" id="PRU01360"/>
    </source>
</evidence>
<proteinExistence type="inferred from homology"/>
<evidence type="ECO:0000313" key="16">
    <source>
        <dbReference type="Proteomes" id="UP000078486"/>
    </source>
</evidence>
<dbReference type="PROSITE" id="PS52016">
    <property type="entry name" value="TONB_DEPENDENT_REC_3"/>
    <property type="match status" value="1"/>
</dbReference>
<evidence type="ECO:0000256" key="12">
    <source>
        <dbReference type="SAM" id="SignalP"/>
    </source>
</evidence>
<comment type="caution">
    <text evidence="15">The sequence shown here is derived from an EMBL/GenBank/DDBJ whole genome shotgun (WGS) entry which is preliminary data.</text>
</comment>
<keyword evidence="2 10" id="KW-0813">Transport</keyword>
<dbReference type="Pfam" id="PF00593">
    <property type="entry name" value="TonB_dep_Rec_b-barrel"/>
    <property type="match status" value="1"/>
</dbReference>
<dbReference type="InterPro" id="IPR000531">
    <property type="entry name" value="Beta-barrel_TonB"/>
</dbReference>
<accession>A0A178IH21</accession>
<evidence type="ECO:0000259" key="14">
    <source>
        <dbReference type="Pfam" id="PF07715"/>
    </source>
</evidence>
<dbReference type="InterPro" id="IPR012910">
    <property type="entry name" value="Plug_dom"/>
</dbReference>
<protein>
    <recommendedName>
        <fullName evidence="17">TonB-dependent receptor</fullName>
    </recommendedName>
</protein>
<keyword evidence="16" id="KW-1185">Reference proteome</keyword>
<dbReference type="Gene3D" id="2.170.130.10">
    <property type="entry name" value="TonB-dependent receptor, plug domain"/>
    <property type="match status" value="1"/>
</dbReference>